<reference evidence="6 7" key="1">
    <citation type="submission" date="2018-04" db="EMBL/GenBank/DDBJ databases">
        <title>Novel Campyloabacter and Helicobacter Species and Strains.</title>
        <authorList>
            <person name="Mannion A.J."/>
            <person name="Shen Z."/>
            <person name="Fox J.G."/>
        </authorList>
    </citation>
    <scope>NUCLEOTIDE SEQUENCE [LARGE SCALE GENOMIC DNA]</scope>
    <source>
        <strain evidence="6 7">MIT 04-9362</strain>
    </source>
</reference>
<protein>
    <submittedName>
        <fullName evidence="6">(4Fe-4S)-binding protein</fullName>
    </submittedName>
</protein>
<evidence type="ECO:0000313" key="6">
    <source>
        <dbReference type="EMBL" id="RDU71611.1"/>
    </source>
</evidence>
<accession>A0A3D8J4A4</accession>
<evidence type="ECO:0000256" key="4">
    <source>
        <dbReference type="ARBA" id="ARBA00023014"/>
    </source>
</evidence>
<keyword evidence="4" id="KW-0411">Iron-sulfur</keyword>
<keyword evidence="2" id="KW-0479">Metal-binding</keyword>
<dbReference type="GO" id="GO:0046872">
    <property type="term" value="F:metal ion binding"/>
    <property type="evidence" value="ECO:0007669"/>
    <property type="project" value="UniProtKB-KW"/>
</dbReference>
<dbReference type="GO" id="GO:0051539">
    <property type="term" value="F:4 iron, 4 sulfur cluster binding"/>
    <property type="evidence" value="ECO:0007669"/>
    <property type="project" value="UniProtKB-KW"/>
</dbReference>
<dbReference type="PANTHER" id="PTHR43687:SF4">
    <property type="entry name" value="BLR5484 PROTEIN"/>
    <property type="match status" value="1"/>
</dbReference>
<dbReference type="AlphaFoldDB" id="A0A3D8J4A4"/>
<keyword evidence="3" id="KW-0408">Iron</keyword>
<feature type="domain" description="4Fe-4S ferredoxin-type" evidence="5">
    <location>
        <begin position="423"/>
        <end position="452"/>
    </location>
</feature>
<dbReference type="Proteomes" id="UP000256695">
    <property type="component" value="Unassembled WGS sequence"/>
</dbReference>
<gene>
    <name evidence="6" type="ORF">CQA57_07555</name>
</gene>
<dbReference type="EMBL" id="NXLX01000026">
    <property type="protein sequence ID" value="RDU71611.1"/>
    <property type="molecule type" value="Genomic_DNA"/>
</dbReference>
<evidence type="ECO:0000259" key="5">
    <source>
        <dbReference type="PROSITE" id="PS51379"/>
    </source>
</evidence>
<dbReference type="Gene3D" id="3.30.70.20">
    <property type="match status" value="2"/>
</dbReference>
<evidence type="ECO:0000313" key="7">
    <source>
        <dbReference type="Proteomes" id="UP000256695"/>
    </source>
</evidence>
<feature type="domain" description="4Fe-4S ferredoxin-type" evidence="5">
    <location>
        <begin position="394"/>
        <end position="422"/>
    </location>
</feature>
<comment type="caution">
    <text evidence="6">The sequence shown here is derived from an EMBL/GenBank/DDBJ whole genome shotgun (WGS) entry which is preliminary data.</text>
</comment>
<name>A0A3D8J4A4_9HELI</name>
<dbReference type="PROSITE" id="PS00198">
    <property type="entry name" value="4FE4S_FER_1"/>
    <property type="match status" value="2"/>
</dbReference>
<proteinExistence type="predicted"/>
<feature type="domain" description="4Fe-4S ferredoxin-type" evidence="5">
    <location>
        <begin position="209"/>
        <end position="238"/>
    </location>
</feature>
<dbReference type="InterPro" id="IPR017900">
    <property type="entry name" value="4Fe4S_Fe_S_CS"/>
</dbReference>
<organism evidence="6 7">
    <name type="scientific">Helicobacter anseris</name>
    <dbReference type="NCBI Taxonomy" id="375926"/>
    <lineage>
        <taxon>Bacteria</taxon>
        <taxon>Pseudomonadati</taxon>
        <taxon>Campylobacterota</taxon>
        <taxon>Epsilonproteobacteria</taxon>
        <taxon>Campylobacterales</taxon>
        <taxon>Helicobacteraceae</taxon>
        <taxon>Helicobacter</taxon>
    </lineage>
</organism>
<keyword evidence="1" id="KW-0004">4Fe-4S</keyword>
<keyword evidence="7" id="KW-1185">Reference proteome</keyword>
<dbReference type="Pfam" id="PF00037">
    <property type="entry name" value="Fer4"/>
    <property type="match status" value="1"/>
</dbReference>
<evidence type="ECO:0000256" key="2">
    <source>
        <dbReference type="ARBA" id="ARBA00022723"/>
    </source>
</evidence>
<dbReference type="PROSITE" id="PS51379">
    <property type="entry name" value="4FE4S_FER_2"/>
    <property type="match status" value="3"/>
</dbReference>
<dbReference type="Pfam" id="PF12838">
    <property type="entry name" value="Fer4_7"/>
    <property type="match status" value="1"/>
</dbReference>
<dbReference type="InterPro" id="IPR017896">
    <property type="entry name" value="4Fe4S_Fe-S-bd"/>
</dbReference>
<sequence length="522" mass="58811">MWDFFFIKISELTMVKDASYENVLNAFLQNFDSTKQEILKESVEIAQDYSDFLHFYTLDVKPSVLVLGKSDEAKDFLDFIKTSKKHSYEAKLLLPQDIVAINGHLGDFEVKLKDEAESYHFAQIVLFYEDEHLQRFMGCENAGDYESAEALMEVLDSRIGDYQYHNIIHYDSHKCQYHQRRPDKNGQGYCHQCADVCPTFGVTKDDSLMELQFSALDCISCGACVMVCPSGSVQRDGYTKESLYKIAKLYKGIVPVVLAQADLVLVDGIDFKESLPLILAQPRMLNEVYLLSLIQESGAQVVLFDRSGDMRLKESVDLINAIFNQVYQKQAIFLANDIQELQSCILQATIQNNFYYTYYQQHTEALRQIFSERLKFVVLDGDFGEVVSGGNTYGEVLVDKEKCTLCMGCVGACNVQSLSAGDFSLLHNPSLCTACGYCVDSCPENAISVDFGKIVLKSRWFEASVMASDSGFRCVECGKVFANTKAVEKIKNIMTPIFGNDATRLRTLECCETCKVKVMFGV</sequence>
<dbReference type="InterPro" id="IPR050572">
    <property type="entry name" value="Fe-S_Ferredoxin"/>
</dbReference>
<evidence type="ECO:0000256" key="1">
    <source>
        <dbReference type="ARBA" id="ARBA00022485"/>
    </source>
</evidence>
<dbReference type="SUPFAM" id="SSF54862">
    <property type="entry name" value="4Fe-4S ferredoxins"/>
    <property type="match status" value="1"/>
</dbReference>
<evidence type="ECO:0000256" key="3">
    <source>
        <dbReference type="ARBA" id="ARBA00023004"/>
    </source>
</evidence>
<dbReference type="PANTHER" id="PTHR43687">
    <property type="entry name" value="ADENYLYLSULFATE REDUCTASE, BETA SUBUNIT"/>
    <property type="match status" value="1"/>
</dbReference>